<accession>A0A7W8UBH6</accession>
<evidence type="ECO:0000313" key="3">
    <source>
        <dbReference type="Proteomes" id="UP000585507"/>
    </source>
</evidence>
<name>A0A7W8UBH6_9HYPH</name>
<dbReference type="Proteomes" id="UP000585507">
    <property type="component" value="Unassembled WGS sequence"/>
</dbReference>
<sequence>MTTPNMTSPEAYAAAIIENATRFTASLFLGTGEYANAEAATRPEIEAAAEKLVAEHPEAKAKPILKAFDADGNQAVISGAGFNAKAKAKAKAKVEKAAKAPKVPAPKPAKPAKAEKAPAQPSGKRAEILHSAEAGVLPAKPDFSAPTHARFRKRLDEIAALVEKGDIKALKAFPINPISSSPKAMDKYRNLAVIALEAQRKAAKL</sequence>
<organism evidence="2 3">
    <name type="scientific">Rhizobium giardinii</name>
    <dbReference type="NCBI Taxonomy" id="56731"/>
    <lineage>
        <taxon>Bacteria</taxon>
        <taxon>Pseudomonadati</taxon>
        <taxon>Pseudomonadota</taxon>
        <taxon>Alphaproteobacteria</taxon>
        <taxon>Hyphomicrobiales</taxon>
        <taxon>Rhizobiaceae</taxon>
        <taxon>Rhizobium/Agrobacterium group</taxon>
        <taxon>Rhizobium</taxon>
    </lineage>
</organism>
<evidence type="ECO:0000256" key="1">
    <source>
        <dbReference type="SAM" id="MobiDB-lite"/>
    </source>
</evidence>
<keyword evidence="3" id="KW-1185">Reference proteome</keyword>
<reference evidence="2 3" key="1">
    <citation type="submission" date="2020-08" db="EMBL/GenBank/DDBJ databases">
        <title>Genomic Encyclopedia of Type Strains, Phase IV (KMG-V): Genome sequencing to study the core and pangenomes of soil and plant-associated prokaryotes.</title>
        <authorList>
            <person name="Whitman W."/>
        </authorList>
    </citation>
    <scope>NUCLEOTIDE SEQUENCE [LARGE SCALE GENOMIC DNA]</scope>
    <source>
        <strain evidence="2 3">SEMIA 4084</strain>
    </source>
</reference>
<dbReference type="AlphaFoldDB" id="A0A7W8UBH6"/>
<protein>
    <submittedName>
        <fullName evidence="2">Uncharacterized protein</fullName>
    </submittedName>
</protein>
<dbReference type="RefSeq" id="WP_018324374.1">
    <property type="nucleotide sequence ID" value="NZ_JACHBK010000003.1"/>
</dbReference>
<proteinExistence type="predicted"/>
<dbReference type="EMBL" id="JACHBK010000003">
    <property type="protein sequence ID" value="MBB5535050.1"/>
    <property type="molecule type" value="Genomic_DNA"/>
</dbReference>
<comment type="caution">
    <text evidence="2">The sequence shown here is derived from an EMBL/GenBank/DDBJ whole genome shotgun (WGS) entry which is preliminary data.</text>
</comment>
<evidence type="ECO:0000313" key="2">
    <source>
        <dbReference type="EMBL" id="MBB5535050.1"/>
    </source>
</evidence>
<gene>
    <name evidence="2" type="ORF">GGD55_001733</name>
</gene>
<feature type="region of interest" description="Disordered" evidence="1">
    <location>
        <begin position="95"/>
        <end position="122"/>
    </location>
</feature>